<reference evidence="2" key="1">
    <citation type="journal article" date="2022" name="Int. J. Mol. Sci.">
        <title>Draft Genome of Tanacetum Coccineum: Genomic Comparison of Closely Related Tanacetum-Family Plants.</title>
        <authorList>
            <person name="Yamashiro T."/>
            <person name="Shiraishi A."/>
            <person name="Nakayama K."/>
            <person name="Satake H."/>
        </authorList>
    </citation>
    <scope>NUCLEOTIDE SEQUENCE</scope>
</reference>
<evidence type="ECO:0000313" key="3">
    <source>
        <dbReference type="Proteomes" id="UP001151760"/>
    </source>
</evidence>
<feature type="compositionally biased region" description="Polar residues" evidence="1">
    <location>
        <begin position="87"/>
        <end position="131"/>
    </location>
</feature>
<reference evidence="2" key="2">
    <citation type="submission" date="2022-01" db="EMBL/GenBank/DDBJ databases">
        <authorList>
            <person name="Yamashiro T."/>
            <person name="Shiraishi A."/>
            <person name="Satake H."/>
            <person name="Nakayama K."/>
        </authorList>
    </citation>
    <scope>NUCLEOTIDE SEQUENCE</scope>
</reference>
<dbReference type="Proteomes" id="UP001151760">
    <property type="component" value="Unassembled WGS sequence"/>
</dbReference>
<dbReference type="EMBL" id="BQNB010010023">
    <property type="protein sequence ID" value="GJS71674.1"/>
    <property type="molecule type" value="Genomic_DNA"/>
</dbReference>
<gene>
    <name evidence="2" type="ORF">Tco_0704515</name>
</gene>
<accession>A0ABQ4Y2A7</accession>
<protein>
    <submittedName>
        <fullName evidence="2">Uncharacterized protein</fullName>
    </submittedName>
</protein>
<comment type="caution">
    <text evidence="2">The sequence shown here is derived from an EMBL/GenBank/DDBJ whole genome shotgun (WGS) entry which is preliminary data.</text>
</comment>
<evidence type="ECO:0000256" key="1">
    <source>
        <dbReference type="SAM" id="MobiDB-lite"/>
    </source>
</evidence>
<sequence>MADRHGARSHGVVRQRKGLIQTYADSDRCRQVHSIELHGDELEQNRQIAADSDIHQIQTDSNRFSRKIQTEVDEEQTTDNSRRSRFRQQQTDAGRQSSRFRQRIQTTDSHANKPGQNQTKPGQIRQSKSNT</sequence>
<name>A0ABQ4Y2A7_9ASTR</name>
<proteinExistence type="predicted"/>
<evidence type="ECO:0000313" key="2">
    <source>
        <dbReference type="EMBL" id="GJS71674.1"/>
    </source>
</evidence>
<keyword evidence="3" id="KW-1185">Reference proteome</keyword>
<organism evidence="2 3">
    <name type="scientific">Tanacetum coccineum</name>
    <dbReference type="NCBI Taxonomy" id="301880"/>
    <lineage>
        <taxon>Eukaryota</taxon>
        <taxon>Viridiplantae</taxon>
        <taxon>Streptophyta</taxon>
        <taxon>Embryophyta</taxon>
        <taxon>Tracheophyta</taxon>
        <taxon>Spermatophyta</taxon>
        <taxon>Magnoliopsida</taxon>
        <taxon>eudicotyledons</taxon>
        <taxon>Gunneridae</taxon>
        <taxon>Pentapetalae</taxon>
        <taxon>asterids</taxon>
        <taxon>campanulids</taxon>
        <taxon>Asterales</taxon>
        <taxon>Asteraceae</taxon>
        <taxon>Asteroideae</taxon>
        <taxon>Anthemideae</taxon>
        <taxon>Anthemidinae</taxon>
        <taxon>Tanacetum</taxon>
    </lineage>
</organism>
<feature type="region of interest" description="Disordered" evidence="1">
    <location>
        <begin position="52"/>
        <end position="131"/>
    </location>
</feature>